<dbReference type="KEGG" id="lgo:JCM16774_1744"/>
<dbReference type="PIRSF" id="PIRSF004553">
    <property type="entry name" value="CHP00095"/>
    <property type="match status" value="1"/>
</dbReference>
<dbReference type="AlphaFoldDB" id="A0A510JBU9"/>
<reference evidence="4 5" key="1">
    <citation type="submission" date="2019-07" db="EMBL/GenBank/DDBJ databases">
        <title>Complete Genome Sequence of Leptotrichia goodfellowii Strain JCM 16774.</title>
        <authorList>
            <person name="Watanabe S."/>
            <person name="Cui L."/>
        </authorList>
    </citation>
    <scope>NUCLEOTIDE SEQUENCE [LARGE SCALE GENOMIC DNA]</scope>
    <source>
        <strain evidence="4 5">JCM16774</strain>
    </source>
</reference>
<dbReference type="InterPro" id="IPR029063">
    <property type="entry name" value="SAM-dependent_MTases_sf"/>
</dbReference>
<organism evidence="4 5">
    <name type="scientific">Pseudoleptotrichia goodfellowii</name>
    <dbReference type="NCBI Taxonomy" id="157692"/>
    <lineage>
        <taxon>Bacteria</taxon>
        <taxon>Fusobacteriati</taxon>
        <taxon>Fusobacteriota</taxon>
        <taxon>Fusobacteriia</taxon>
        <taxon>Fusobacteriales</taxon>
        <taxon>Leptotrichiaceae</taxon>
        <taxon>Pseudoleptotrichia</taxon>
    </lineage>
</organism>
<dbReference type="OrthoDB" id="9803017at2"/>
<feature type="region of interest" description="Disordered" evidence="3">
    <location>
        <begin position="1"/>
        <end position="20"/>
    </location>
</feature>
<evidence type="ECO:0000256" key="1">
    <source>
        <dbReference type="ARBA" id="ARBA00022603"/>
    </source>
</evidence>
<dbReference type="Gene3D" id="3.40.50.150">
    <property type="entry name" value="Vaccinia Virus protein VP39"/>
    <property type="match status" value="1"/>
</dbReference>
<dbReference type="GO" id="GO:0003676">
    <property type="term" value="F:nucleic acid binding"/>
    <property type="evidence" value="ECO:0007669"/>
    <property type="project" value="InterPro"/>
</dbReference>
<name>A0A510JBU9_9FUSO</name>
<protein>
    <submittedName>
        <fullName evidence="4">Methyltransferase</fullName>
    </submittedName>
</protein>
<dbReference type="STRING" id="714315.GCA_000516535_01751"/>
<accession>A0A510JBU9</accession>
<dbReference type="GO" id="GO:0008168">
    <property type="term" value="F:methyltransferase activity"/>
    <property type="evidence" value="ECO:0007669"/>
    <property type="project" value="UniProtKB-KW"/>
</dbReference>
<dbReference type="InterPro" id="IPR004398">
    <property type="entry name" value="RNA_MeTrfase_RsmD"/>
</dbReference>
<dbReference type="PANTHER" id="PTHR43542:SF1">
    <property type="entry name" value="METHYLTRANSFERASE"/>
    <property type="match status" value="1"/>
</dbReference>
<gene>
    <name evidence="4" type="ORF">JCM16774_1744</name>
</gene>
<dbReference type="RefSeq" id="WP_006807053.1">
    <property type="nucleotide sequence ID" value="NZ_AP019822.1"/>
</dbReference>
<evidence type="ECO:0000256" key="2">
    <source>
        <dbReference type="ARBA" id="ARBA00022679"/>
    </source>
</evidence>
<evidence type="ECO:0000313" key="4">
    <source>
        <dbReference type="EMBL" id="BBM36798.1"/>
    </source>
</evidence>
<keyword evidence="1 4" id="KW-0489">Methyltransferase</keyword>
<sequence>MRITAGMLKNRKIKSREGRETRPTLERIKEAIFSIIGEQVVEAKFLDLYSGTGNMAIEALSRGAGRAVMIEQDKEALRIIIENINNLSLENKCRAYKNDVFRAIEILDRKNEKFDIIFMDPPYKENISAQTIEKISESNILSEEGIIISEHSTYEKLENTIGNFVKYDERDYNKKIISFYRLKEND</sequence>
<proteinExistence type="predicted"/>
<dbReference type="NCBIfam" id="TIGR00095">
    <property type="entry name" value="16S rRNA (guanine(966)-N(2))-methyltransferase RsmD"/>
    <property type="match status" value="1"/>
</dbReference>
<dbReference type="PANTHER" id="PTHR43542">
    <property type="entry name" value="METHYLTRANSFERASE"/>
    <property type="match status" value="1"/>
</dbReference>
<dbReference type="InterPro" id="IPR002052">
    <property type="entry name" value="DNA_methylase_N6_adenine_CS"/>
</dbReference>
<evidence type="ECO:0000256" key="3">
    <source>
        <dbReference type="SAM" id="MobiDB-lite"/>
    </source>
</evidence>
<dbReference type="EMBL" id="AP019822">
    <property type="protein sequence ID" value="BBM36798.1"/>
    <property type="molecule type" value="Genomic_DNA"/>
</dbReference>
<dbReference type="SUPFAM" id="SSF53335">
    <property type="entry name" value="S-adenosyl-L-methionine-dependent methyltransferases"/>
    <property type="match status" value="1"/>
</dbReference>
<keyword evidence="2 4" id="KW-0808">Transferase</keyword>
<dbReference type="PROSITE" id="PS00092">
    <property type="entry name" value="N6_MTASE"/>
    <property type="match status" value="1"/>
</dbReference>
<dbReference type="GO" id="GO:0031167">
    <property type="term" value="P:rRNA methylation"/>
    <property type="evidence" value="ECO:0007669"/>
    <property type="project" value="InterPro"/>
</dbReference>
<dbReference type="Proteomes" id="UP000321606">
    <property type="component" value="Chromosome"/>
</dbReference>
<dbReference type="Pfam" id="PF03602">
    <property type="entry name" value="Cons_hypoth95"/>
    <property type="match status" value="1"/>
</dbReference>
<evidence type="ECO:0000313" key="5">
    <source>
        <dbReference type="Proteomes" id="UP000321606"/>
    </source>
</evidence>
<dbReference type="CDD" id="cd02440">
    <property type="entry name" value="AdoMet_MTases"/>
    <property type="match status" value="1"/>
</dbReference>